<dbReference type="Proteomes" id="UP000198877">
    <property type="component" value="Unassembled WGS sequence"/>
</dbReference>
<gene>
    <name evidence="1" type="ORF">SAMN04488591_3121</name>
</gene>
<proteinExistence type="predicted"/>
<accession>A0A1I6IYF6</accession>
<dbReference type="RefSeq" id="WP_091741365.1">
    <property type="nucleotide sequence ID" value="NZ_FOYR01000004.1"/>
</dbReference>
<sequence length="98" mass="11362">MQITTEPKTRAWNDLRWRDRYLHIIEDDEHAADMLAEVFADIDQRHPYALCGVSLACLEPNPQRVEAEHDCPECLALLGGDDSERVKVSWRIRPHPDL</sequence>
<name>A0A1I6IYF6_9MICO</name>
<evidence type="ECO:0000313" key="1">
    <source>
        <dbReference type="EMBL" id="SFR71775.1"/>
    </source>
</evidence>
<organism evidence="1 2">
    <name type="scientific">Microbacterium azadirachtae</name>
    <dbReference type="NCBI Taxonomy" id="582680"/>
    <lineage>
        <taxon>Bacteria</taxon>
        <taxon>Bacillati</taxon>
        <taxon>Actinomycetota</taxon>
        <taxon>Actinomycetes</taxon>
        <taxon>Micrococcales</taxon>
        <taxon>Microbacteriaceae</taxon>
        <taxon>Microbacterium</taxon>
    </lineage>
</organism>
<reference evidence="2" key="1">
    <citation type="submission" date="2016-10" db="EMBL/GenBank/DDBJ databases">
        <authorList>
            <person name="Varghese N."/>
            <person name="Submissions S."/>
        </authorList>
    </citation>
    <scope>NUCLEOTIDE SEQUENCE [LARGE SCALE GENOMIC DNA]</scope>
    <source>
        <strain evidence="2">CL127</strain>
    </source>
</reference>
<protein>
    <submittedName>
        <fullName evidence="1">Uncharacterized protein</fullName>
    </submittedName>
</protein>
<dbReference type="EMBL" id="FOYR01000004">
    <property type="protein sequence ID" value="SFR71775.1"/>
    <property type="molecule type" value="Genomic_DNA"/>
</dbReference>
<evidence type="ECO:0000313" key="2">
    <source>
        <dbReference type="Proteomes" id="UP000198877"/>
    </source>
</evidence>
<dbReference type="AlphaFoldDB" id="A0A1I6IYF6"/>